<organism evidence="1 2">
    <name type="scientific">Flavobacterium hiemivividum</name>
    <dbReference type="NCBI Taxonomy" id="2541734"/>
    <lineage>
        <taxon>Bacteria</taxon>
        <taxon>Pseudomonadati</taxon>
        <taxon>Bacteroidota</taxon>
        <taxon>Flavobacteriia</taxon>
        <taxon>Flavobacteriales</taxon>
        <taxon>Flavobacteriaceae</taxon>
        <taxon>Flavobacterium</taxon>
    </lineage>
</organism>
<evidence type="ECO:0000313" key="2">
    <source>
        <dbReference type="Proteomes" id="UP000294597"/>
    </source>
</evidence>
<protein>
    <submittedName>
        <fullName evidence="1">Uncharacterized protein</fullName>
    </submittedName>
</protein>
<dbReference type="EMBL" id="SMFO01000002">
    <property type="protein sequence ID" value="TDE05324.1"/>
    <property type="molecule type" value="Genomic_DNA"/>
</dbReference>
<name>A0A4R5D2K8_9FLAO</name>
<reference evidence="1 2" key="1">
    <citation type="submission" date="2019-03" db="EMBL/GenBank/DDBJ databases">
        <title>Flavobacterium TSA-D2 sp. nov., isolated from arctic soil.</title>
        <authorList>
            <person name="Chaudhary D.K."/>
        </authorList>
    </citation>
    <scope>NUCLEOTIDE SEQUENCE [LARGE SCALE GENOMIC DNA]</scope>
    <source>
        <strain evidence="1 2">TSA-D2</strain>
    </source>
</reference>
<dbReference type="Proteomes" id="UP000294597">
    <property type="component" value="Unassembled WGS sequence"/>
</dbReference>
<evidence type="ECO:0000313" key="1">
    <source>
        <dbReference type="EMBL" id="TDE05324.1"/>
    </source>
</evidence>
<sequence>MSNSKIIALDLNNASIENVDFWLLNNNYIRKNATKDYIRKIVLGNIEVEDQIEIMFIINDVVFGAVKKNNSSTIVMFEPLREEILQITPVTLDQIEAYRSVIIDWIFNTHKAKPNTALELIAFQTVENKNNFIYPNFNFCITTIDVEELGFNLKEFFIPLNDKFKAMVQEFRNYYGEAQYFSTVKLKRIFLLERFILGYSFKLKNETHEHFFWNIHLEETIIFIGDNQI</sequence>
<accession>A0A4R5D2K8</accession>
<proteinExistence type="predicted"/>
<gene>
    <name evidence="1" type="ORF">E0F98_04210</name>
</gene>
<dbReference type="AlphaFoldDB" id="A0A4R5D2K8"/>
<dbReference type="RefSeq" id="WP_132109368.1">
    <property type="nucleotide sequence ID" value="NZ_SMFO01000002.1"/>
</dbReference>
<keyword evidence="2" id="KW-1185">Reference proteome</keyword>
<comment type="caution">
    <text evidence="1">The sequence shown here is derived from an EMBL/GenBank/DDBJ whole genome shotgun (WGS) entry which is preliminary data.</text>
</comment>